<name>A0ACB6QU24_9PLEO</name>
<organism evidence="1 2">
    <name type="scientific">Lindgomyces ingoldianus</name>
    <dbReference type="NCBI Taxonomy" id="673940"/>
    <lineage>
        <taxon>Eukaryota</taxon>
        <taxon>Fungi</taxon>
        <taxon>Dikarya</taxon>
        <taxon>Ascomycota</taxon>
        <taxon>Pezizomycotina</taxon>
        <taxon>Dothideomycetes</taxon>
        <taxon>Pleosporomycetidae</taxon>
        <taxon>Pleosporales</taxon>
        <taxon>Lindgomycetaceae</taxon>
        <taxon>Lindgomyces</taxon>
    </lineage>
</organism>
<gene>
    <name evidence="1" type="ORF">BDR25DRAFT_36519</name>
</gene>
<sequence length="587" mass="65282">MPHWVSRQWRVLGATRHAFHTRTYRPTGQWCAATYGAAIRTYVLQSGEIQSEFLPIRNINSAIIIPRSVHTTTPDDLIQHIKPLHKHSFRKTTFPVFLLTPAFATWLLDDQTFLQKALHQAFNDVFQTSQSYKRLHVLVAVVDKLPTPQSIGNPRALLEEAFQRTQNPQVSDSGHEGMAYAFLSSAHVVNPPLRSISDVGNGSLSFTMVRSHEKGEYRDVFELPLANTVFQTGSATTMNLSTWHRVRGNKALQLLSKSSPNHHGIAIDGDGKARTTSALSIPLVPLTVPRRVEESMGNIVRRISDADEKAVTASEELEKVVPQYLKSRDEPAQTISVWALVIPKGSVQFITDESMQLLDVARKRTDLRESHSVLNSWQALWSCNPPLPNQLVTAALMRNARLHRVLSGGGGWGKKAGLLSLEPGISQNDWTMLSTDNQDQLSDLQDLSSALNTVVQPGDSIQFFVSPSASKAGTNGFSEASKAHRQFQAQSPLWTWEIGTIPSTIDCTPSTSLRQGTSDTNDVFVFRNSFGALSEEGMQVTRQFRTKATKEWGPREGTKIDVPFSRFSLVNIDDLVPLKISQKTMFH</sequence>
<reference evidence="1" key="1">
    <citation type="journal article" date="2020" name="Stud. Mycol.">
        <title>101 Dothideomycetes genomes: a test case for predicting lifestyles and emergence of pathogens.</title>
        <authorList>
            <person name="Haridas S."/>
            <person name="Albert R."/>
            <person name="Binder M."/>
            <person name="Bloem J."/>
            <person name="Labutti K."/>
            <person name="Salamov A."/>
            <person name="Andreopoulos B."/>
            <person name="Baker S."/>
            <person name="Barry K."/>
            <person name="Bills G."/>
            <person name="Bluhm B."/>
            <person name="Cannon C."/>
            <person name="Castanera R."/>
            <person name="Culley D."/>
            <person name="Daum C."/>
            <person name="Ezra D."/>
            <person name="Gonzalez J."/>
            <person name="Henrissat B."/>
            <person name="Kuo A."/>
            <person name="Liang C."/>
            <person name="Lipzen A."/>
            <person name="Lutzoni F."/>
            <person name="Magnuson J."/>
            <person name="Mondo S."/>
            <person name="Nolan M."/>
            <person name="Ohm R."/>
            <person name="Pangilinan J."/>
            <person name="Park H.-J."/>
            <person name="Ramirez L."/>
            <person name="Alfaro M."/>
            <person name="Sun H."/>
            <person name="Tritt A."/>
            <person name="Yoshinaga Y."/>
            <person name="Zwiers L.-H."/>
            <person name="Turgeon B."/>
            <person name="Goodwin S."/>
            <person name="Spatafora J."/>
            <person name="Crous P."/>
            <person name="Grigoriev I."/>
        </authorList>
    </citation>
    <scope>NUCLEOTIDE SEQUENCE</scope>
    <source>
        <strain evidence="1">ATCC 200398</strain>
    </source>
</reference>
<dbReference type="EMBL" id="MU003509">
    <property type="protein sequence ID" value="KAF2470078.1"/>
    <property type="molecule type" value="Genomic_DNA"/>
</dbReference>
<comment type="caution">
    <text evidence="1">The sequence shown here is derived from an EMBL/GenBank/DDBJ whole genome shotgun (WGS) entry which is preliminary data.</text>
</comment>
<evidence type="ECO:0000313" key="2">
    <source>
        <dbReference type="Proteomes" id="UP000799755"/>
    </source>
</evidence>
<protein>
    <submittedName>
        <fullName evidence="1">Uncharacterized protein</fullName>
    </submittedName>
</protein>
<keyword evidence="2" id="KW-1185">Reference proteome</keyword>
<proteinExistence type="predicted"/>
<dbReference type="Proteomes" id="UP000799755">
    <property type="component" value="Unassembled WGS sequence"/>
</dbReference>
<evidence type="ECO:0000313" key="1">
    <source>
        <dbReference type="EMBL" id="KAF2470078.1"/>
    </source>
</evidence>
<accession>A0ACB6QU24</accession>